<dbReference type="STRING" id="933944.AN215_24800"/>
<dbReference type="RefSeq" id="WP_070010926.1">
    <property type="nucleotide sequence ID" value="NZ_LJGS01000039.1"/>
</dbReference>
<name>A0A1E7JGT3_9ACTN</name>
<keyword evidence="4" id="KW-1185">Reference proteome</keyword>
<gene>
    <name evidence="3" type="ORF">AN215_24800</name>
</gene>
<keyword evidence="2" id="KW-0812">Transmembrane</keyword>
<feature type="region of interest" description="Disordered" evidence="1">
    <location>
        <begin position="90"/>
        <end position="109"/>
    </location>
</feature>
<dbReference type="AlphaFoldDB" id="A0A1E7JGT3"/>
<dbReference type="Proteomes" id="UP000176087">
    <property type="component" value="Unassembled WGS sequence"/>
</dbReference>
<feature type="transmembrane region" description="Helical" evidence="2">
    <location>
        <begin position="57"/>
        <end position="75"/>
    </location>
</feature>
<organism evidence="3 4">
    <name type="scientific">Streptomyces abyssalis</name>
    <dbReference type="NCBI Taxonomy" id="933944"/>
    <lineage>
        <taxon>Bacteria</taxon>
        <taxon>Bacillati</taxon>
        <taxon>Actinomycetota</taxon>
        <taxon>Actinomycetes</taxon>
        <taxon>Kitasatosporales</taxon>
        <taxon>Streptomycetaceae</taxon>
        <taxon>Streptomyces</taxon>
    </lineage>
</organism>
<reference evidence="3 4" key="1">
    <citation type="journal article" date="2016" name="Front. Microbiol.">
        <title>Comparative Genomics Analysis of Streptomyces Species Reveals Their Adaptation to the Marine Environment and Their Diversity at the Genomic Level.</title>
        <authorList>
            <person name="Tian X."/>
            <person name="Zhang Z."/>
            <person name="Yang T."/>
            <person name="Chen M."/>
            <person name="Li J."/>
            <person name="Chen F."/>
            <person name="Yang J."/>
            <person name="Li W."/>
            <person name="Zhang B."/>
            <person name="Zhang Z."/>
            <person name="Wu J."/>
            <person name="Zhang C."/>
            <person name="Long L."/>
            <person name="Xiao J."/>
        </authorList>
    </citation>
    <scope>NUCLEOTIDE SEQUENCE [LARGE SCALE GENOMIC DNA]</scope>
    <source>
        <strain evidence="3 4">SCSIO 10390</strain>
    </source>
</reference>
<sequence>MNDEHPNEFHQDDDRRWLDDPRNVTRIVYGLALLCLLALAADIFYTKHPHFSVEHWPGFYAVYGFTGSVGLVLAAKGLRRWLRRDEDYYEPPERDESVEELPGRNRDDD</sequence>
<evidence type="ECO:0000256" key="2">
    <source>
        <dbReference type="SAM" id="Phobius"/>
    </source>
</evidence>
<evidence type="ECO:0000256" key="1">
    <source>
        <dbReference type="SAM" id="MobiDB-lite"/>
    </source>
</evidence>
<evidence type="ECO:0000313" key="4">
    <source>
        <dbReference type="Proteomes" id="UP000176087"/>
    </source>
</evidence>
<accession>A0A1E7JGT3</accession>
<protein>
    <submittedName>
        <fullName evidence="3">Uncharacterized protein</fullName>
    </submittedName>
</protein>
<keyword evidence="2" id="KW-0472">Membrane</keyword>
<proteinExistence type="predicted"/>
<comment type="caution">
    <text evidence="3">The sequence shown here is derived from an EMBL/GenBank/DDBJ whole genome shotgun (WGS) entry which is preliminary data.</text>
</comment>
<feature type="transmembrane region" description="Helical" evidence="2">
    <location>
        <begin position="24"/>
        <end position="45"/>
    </location>
</feature>
<keyword evidence="2" id="KW-1133">Transmembrane helix</keyword>
<dbReference type="OrthoDB" id="282116at2"/>
<dbReference type="EMBL" id="LJGT01000041">
    <property type="protein sequence ID" value="OEU85673.1"/>
    <property type="molecule type" value="Genomic_DNA"/>
</dbReference>
<evidence type="ECO:0000313" key="3">
    <source>
        <dbReference type="EMBL" id="OEU85673.1"/>
    </source>
</evidence>